<dbReference type="AlphaFoldDB" id="A0A225UCT6"/>
<reference evidence="3" key="1">
    <citation type="submission" date="2017-03" db="EMBL/GenBank/DDBJ databases">
        <title>Phytopthora megakarya and P. palmivora, two closely related causual agents of cacao black pod achieved similar genome size and gene model numbers by different mechanisms.</title>
        <authorList>
            <person name="Ali S."/>
            <person name="Shao J."/>
            <person name="Larry D.J."/>
            <person name="Kronmiller B."/>
            <person name="Shen D."/>
            <person name="Strem M.D."/>
            <person name="Melnick R.L."/>
            <person name="Guiltinan M.J."/>
            <person name="Tyler B.M."/>
            <person name="Meinhardt L.W."/>
            <person name="Bailey B.A."/>
        </authorList>
    </citation>
    <scope>NUCLEOTIDE SEQUENCE [LARGE SCALE GENOMIC DNA]</scope>
    <source>
        <strain evidence="3">zdho120</strain>
    </source>
</reference>
<sequence>MKTSSRYDSLIENGTWKLVRLPPGHKALPSHWVLVVKYNADGTVERFKARPVAQGNYQEFGVDCDEVYAPVVRFESLRLVLAVGTILDCHIHQIDVHTAFLNGTMDGEQKIYMRQPYGFVKRGHEHLVCELQKSIYGLKQAPRIWYRVLHSFLTEMGFARCHKEFCIYVQNVGENWLIVVVYVDDLTSKDMSLINQLKAELSNRFKMKDLGDIHYILKMEVTRNREQRVMTISQRKYIAELVAKLVDNAPVMTPQ</sequence>
<keyword evidence="3" id="KW-1185">Reference proteome</keyword>
<evidence type="ECO:0000313" key="2">
    <source>
        <dbReference type="EMBL" id="OWY90842.1"/>
    </source>
</evidence>
<evidence type="ECO:0000259" key="1">
    <source>
        <dbReference type="Pfam" id="PF07727"/>
    </source>
</evidence>
<accession>A0A225UCT6</accession>
<proteinExistence type="predicted"/>
<gene>
    <name evidence="2" type="ORF">PHMEG_00040844</name>
</gene>
<evidence type="ECO:0000313" key="3">
    <source>
        <dbReference type="Proteomes" id="UP000198211"/>
    </source>
</evidence>
<dbReference type="OrthoDB" id="123274at2759"/>
<dbReference type="InterPro" id="IPR013103">
    <property type="entry name" value="RVT_2"/>
</dbReference>
<organism evidence="2 3">
    <name type="scientific">Phytophthora megakarya</name>
    <dbReference type="NCBI Taxonomy" id="4795"/>
    <lineage>
        <taxon>Eukaryota</taxon>
        <taxon>Sar</taxon>
        <taxon>Stramenopiles</taxon>
        <taxon>Oomycota</taxon>
        <taxon>Peronosporomycetes</taxon>
        <taxon>Peronosporales</taxon>
        <taxon>Peronosporaceae</taxon>
        <taxon>Phytophthora</taxon>
    </lineage>
</organism>
<dbReference type="STRING" id="4795.A0A225UCT6"/>
<dbReference type="InterPro" id="IPR043502">
    <property type="entry name" value="DNA/RNA_pol_sf"/>
</dbReference>
<feature type="domain" description="Reverse transcriptase Ty1/copia-type" evidence="1">
    <location>
        <begin position="13"/>
        <end position="254"/>
    </location>
</feature>
<feature type="non-terminal residue" evidence="2">
    <location>
        <position position="255"/>
    </location>
</feature>
<protein>
    <submittedName>
        <fullName evidence="2">Integrase, catalytic core protein</fullName>
    </submittedName>
</protein>
<dbReference type="Pfam" id="PF07727">
    <property type="entry name" value="RVT_2"/>
    <property type="match status" value="1"/>
</dbReference>
<dbReference type="Proteomes" id="UP000198211">
    <property type="component" value="Unassembled WGS sequence"/>
</dbReference>
<name>A0A225UCT6_9STRA</name>
<dbReference type="EMBL" id="NBNE01021752">
    <property type="protein sequence ID" value="OWY90842.1"/>
    <property type="molecule type" value="Genomic_DNA"/>
</dbReference>
<dbReference type="SUPFAM" id="SSF56672">
    <property type="entry name" value="DNA/RNA polymerases"/>
    <property type="match status" value="1"/>
</dbReference>
<comment type="caution">
    <text evidence="2">The sequence shown here is derived from an EMBL/GenBank/DDBJ whole genome shotgun (WGS) entry which is preliminary data.</text>
</comment>